<evidence type="ECO:0000313" key="2">
    <source>
        <dbReference type="EMBL" id="KAJ9573843.1"/>
    </source>
</evidence>
<accession>A0AAD7Z4L7</accession>
<dbReference type="AlphaFoldDB" id="A0AAD7Z4L7"/>
<feature type="compositionally biased region" description="Polar residues" evidence="1">
    <location>
        <begin position="97"/>
        <end position="116"/>
    </location>
</feature>
<gene>
    <name evidence="2" type="ORF">L9F63_008767</name>
</gene>
<comment type="caution">
    <text evidence="2">The sequence shown here is derived from an EMBL/GenBank/DDBJ whole genome shotgun (WGS) entry which is preliminary data.</text>
</comment>
<feature type="region of interest" description="Disordered" evidence="1">
    <location>
        <begin position="70"/>
        <end position="125"/>
    </location>
</feature>
<sequence>MEKVRLCSVLEQNAIRHTTQLSRPLCCQPDMATLQVVLSVAILMTEVFAAPQDPTGQPDQSPFNLYQYRWMSKDSDPGPPQPSNFYPRPSYIAPRVHTSNYENPFPVSSVNQQTNGYPFGSDGSK</sequence>
<protein>
    <submittedName>
        <fullName evidence="2">Uncharacterized protein</fullName>
    </submittedName>
</protein>
<proteinExistence type="predicted"/>
<evidence type="ECO:0000313" key="3">
    <source>
        <dbReference type="Proteomes" id="UP001233999"/>
    </source>
</evidence>
<organism evidence="2 3">
    <name type="scientific">Diploptera punctata</name>
    <name type="common">Pacific beetle cockroach</name>
    <dbReference type="NCBI Taxonomy" id="6984"/>
    <lineage>
        <taxon>Eukaryota</taxon>
        <taxon>Metazoa</taxon>
        <taxon>Ecdysozoa</taxon>
        <taxon>Arthropoda</taxon>
        <taxon>Hexapoda</taxon>
        <taxon>Insecta</taxon>
        <taxon>Pterygota</taxon>
        <taxon>Neoptera</taxon>
        <taxon>Polyneoptera</taxon>
        <taxon>Dictyoptera</taxon>
        <taxon>Blattodea</taxon>
        <taxon>Blaberoidea</taxon>
        <taxon>Blaberidae</taxon>
        <taxon>Diplopterinae</taxon>
        <taxon>Diploptera</taxon>
    </lineage>
</organism>
<keyword evidence="3" id="KW-1185">Reference proteome</keyword>
<dbReference type="EMBL" id="JASPKZ010010674">
    <property type="protein sequence ID" value="KAJ9573843.1"/>
    <property type="molecule type" value="Genomic_DNA"/>
</dbReference>
<reference evidence="2" key="2">
    <citation type="submission" date="2023-05" db="EMBL/GenBank/DDBJ databases">
        <authorList>
            <person name="Fouks B."/>
        </authorList>
    </citation>
    <scope>NUCLEOTIDE SEQUENCE</scope>
    <source>
        <strain evidence="2">Stay&amp;Tobe</strain>
        <tissue evidence="2">Testes</tissue>
    </source>
</reference>
<reference evidence="2" key="1">
    <citation type="journal article" date="2023" name="IScience">
        <title>Live-bearing cockroach genome reveals convergent evolutionary mechanisms linked to viviparity in insects and beyond.</title>
        <authorList>
            <person name="Fouks B."/>
            <person name="Harrison M.C."/>
            <person name="Mikhailova A.A."/>
            <person name="Marchal E."/>
            <person name="English S."/>
            <person name="Carruthers M."/>
            <person name="Jennings E.C."/>
            <person name="Chiamaka E.L."/>
            <person name="Frigard R.A."/>
            <person name="Pippel M."/>
            <person name="Attardo G.M."/>
            <person name="Benoit J.B."/>
            <person name="Bornberg-Bauer E."/>
            <person name="Tobe S.S."/>
        </authorList>
    </citation>
    <scope>NUCLEOTIDE SEQUENCE</scope>
    <source>
        <strain evidence="2">Stay&amp;Tobe</strain>
    </source>
</reference>
<dbReference type="Proteomes" id="UP001233999">
    <property type="component" value="Unassembled WGS sequence"/>
</dbReference>
<evidence type="ECO:0000256" key="1">
    <source>
        <dbReference type="SAM" id="MobiDB-lite"/>
    </source>
</evidence>
<name>A0AAD7Z4L7_DIPPU</name>